<evidence type="ECO:0000256" key="2">
    <source>
        <dbReference type="ARBA" id="ARBA00022737"/>
    </source>
</evidence>
<sequence length="373" mass="40553">MDLKHTHPTHIHILRASTNDDAPDLIAIGGDHSVDVLFVADTGCRSIASFHIGSRVTAIAWSSNSVSPSSSDSWSIELAAAGDDFGLHLLTKKADSEETVFPFGGGLSGHHGKVNDMTFCGGWGEDSTRYVATVSDDKMLMVWDLHPTVDIPSHNHQAGDGRSVTPSRPQPTAYVIPFSYPLTSVTAHPSTSKEFLVADCRGSVFITDWRSDPEEEDRSHLRHSSLVELVDPHASAASVLGHPAQWSGSVAWRTDTTDIIGAVYGARFSIWDLSNLRGGKPFVTGNTFPEGGHRFRWSPTYPEYFAISTRSPAKGALIHVHNINYVHAQPTVFAINPRPHSTEDFDFLAMRGIPRIAAAVGRNVHIFTIGVDS</sequence>
<evidence type="ECO:0000256" key="1">
    <source>
        <dbReference type="ARBA" id="ARBA00022574"/>
    </source>
</evidence>
<evidence type="ECO:0000256" key="3">
    <source>
        <dbReference type="PROSITE-ProRule" id="PRU00221"/>
    </source>
</evidence>
<proteinExistence type="predicted"/>
<dbReference type="Proteomes" id="UP000807342">
    <property type="component" value="Unassembled WGS sequence"/>
</dbReference>
<comment type="caution">
    <text evidence="4">The sequence shown here is derived from an EMBL/GenBank/DDBJ whole genome shotgun (WGS) entry which is preliminary data.</text>
</comment>
<dbReference type="SUPFAM" id="SSF50978">
    <property type="entry name" value="WD40 repeat-like"/>
    <property type="match status" value="1"/>
</dbReference>
<name>A0A9P6C4G1_9AGAR</name>
<dbReference type="PROSITE" id="PS50082">
    <property type="entry name" value="WD_REPEATS_2"/>
    <property type="match status" value="1"/>
</dbReference>
<organism evidence="4 5">
    <name type="scientific">Macrolepiota fuliginosa MF-IS2</name>
    <dbReference type="NCBI Taxonomy" id="1400762"/>
    <lineage>
        <taxon>Eukaryota</taxon>
        <taxon>Fungi</taxon>
        <taxon>Dikarya</taxon>
        <taxon>Basidiomycota</taxon>
        <taxon>Agaricomycotina</taxon>
        <taxon>Agaricomycetes</taxon>
        <taxon>Agaricomycetidae</taxon>
        <taxon>Agaricales</taxon>
        <taxon>Agaricineae</taxon>
        <taxon>Agaricaceae</taxon>
        <taxon>Macrolepiota</taxon>
    </lineage>
</organism>
<reference evidence="4" key="1">
    <citation type="submission" date="2020-11" db="EMBL/GenBank/DDBJ databases">
        <authorList>
            <consortium name="DOE Joint Genome Institute"/>
            <person name="Ahrendt S."/>
            <person name="Riley R."/>
            <person name="Andreopoulos W."/>
            <person name="Labutti K."/>
            <person name="Pangilinan J."/>
            <person name="Ruiz-Duenas F.J."/>
            <person name="Barrasa J.M."/>
            <person name="Sanchez-Garcia M."/>
            <person name="Camarero S."/>
            <person name="Miyauchi S."/>
            <person name="Serrano A."/>
            <person name="Linde D."/>
            <person name="Babiker R."/>
            <person name="Drula E."/>
            <person name="Ayuso-Fernandez I."/>
            <person name="Pacheco R."/>
            <person name="Padilla G."/>
            <person name="Ferreira P."/>
            <person name="Barriuso J."/>
            <person name="Kellner H."/>
            <person name="Castanera R."/>
            <person name="Alfaro M."/>
            <person name="Ramirez L."/>
            <person name="Pisabarro A.G."/>
            <person name="Kuo A."/>
            <person name="Tritt A."/>
            <person name="Lipzen A."/>
            <person name="He G."/>
            <person name="Yan M."/>
            <person name="Ng V."/>
            <person name="Cullen D."/>
            <person name="Martin F."/>
            <person name="Rosso M.-N."/>
            <person name="Henrissat B."/>
            <person name="Hibbett D."/>
            <person name="Martinez A.T."/>
            <person name="Grigoriev I.V."/>
        </authorList>
    </citation>
    <scope>NUCLEOTIDE SEQUENCE</scope>
    <source>
        <strain evidence="4">MF-IS2</strain>
    </source>
</reference>
<keyword evidence="5" id="KW-1185">Reference proteome</keyword>
<dbReference type="InterPro" id="IPR015943">
    <property type="entry name" value="WD40/YVTN_repeat-like_dom_sf"/>
</dbReference>
<accession>A0A9P6C4G1</accession>
<keyword evidence="1 3" id="KW-0853">WD repeat</keyword>
<dbReference type="InterPro" id="IPR037626">
    <property type="entry name" value="NUP37"/>
</dbReference>
<evidence type="ECO:0000313" key="4">
    <source>
        <dbReference type="EMBL" id="KAF9451237.1"/>
    </source>
</evidence>
<feature type="repeat" description="WD" evidence="3">
    <location>
        <begin position="107"/>
        <end position="145"/>
    </location>
</feature>
<dbReference type="OrthoDB" id="340259at2759"/>
<dbReference type="PROSITE" id="PS00678">
    <property type="entry name" value="WD_REPEATS_1"/>
    <property type="match status" value="1"/>
</dbReference>
<dbReference type="GO" id="GO:0031080">
    <property type="term" value="C:nuclear pore outer ring"/>
    <property type="evidence" value="ECO:0007669"/>
    <property type="project" value="InterPro"/>
</dbReference>
<dbReference type="InterPro" id="IPR036322">
    <property type="entry name" value="WD40_repeat_dom_sf"/>
</dbReference>
<dbReference type="InterPro" id="IPR001680">
    <property type="entry name" value="WD40_rpt"/>
</dbReference>
<gene>
    <name evidence="4" type="ORF">P691DRAFT_388577</name>
</gene>
<dbReference type="PANTHER" id="PTHR22806:SF0">
    <property type="entry name" value="NUCLEOPORIN NUP37"/>
    <property type="match status" value="1"/>
</dbReference>
<dbReference type="EMBL" id="MU151089">
    <property type="protein sequence ID" value="KAF9451237.1"/>
    <property type="molecule type" value="Genomic_DNA"/>
</dbReference>
<keyword evidence="2" id="KW-0677">Repeat</keyword>
<evidence type="ECO:0000313" key="5">
    <source>
        <dbReference type="Proteomes" id="UP000807342"/>
    </source>
</evidence>
<dbReference type="PANTHER" id="PTHR22806">
    <property type="entry name" value="NUCLEOPORIN NUP37 P37 -RELATED"/>
    <property type="match status" value="1"/>
</dbReference>
<protein>
    <recommendedName>
        <fullName evidence="6">WD40 repeat-like protein</fullName>
    </recommendedName>
</protein>
<dbReference type="AlphaFoldDB" id="A0A9P6C4G1"/>
<dbReference type="InterPro" id="IPR019775">
    <property type="entry name" value="WD40_repeat_CS"/>
</dbReference>
<evidence type="ECO:0008006" key="6">
    <source>
        <dbReference type="Google" id="ProtNLM"/>
    </source>
</evidence>
<dbReference type="Gene3D" id="2.130.10.10">
    <property type="entry name" value="YVTN repeat-like/Quinoprotein amine dehydrogenase"/>
    <property type="match status" value="1"/>
</dbReference>